<dbReference type="PROSITE" id="PS50850">
    <property type="entry name" value="MFS"/>
    <property type="match status" value="1"/>
</dbReference>
<comment type="similarity">
    <text evidence="2">Belongs to the major facilitator superfamily.</text>
</comment>
<evidence type="ECO:0000256" key="2">
    <source>
        <dbReference type="ARBA" id="ARBA00008335"/>
    </source>
</evidence>
<dbReference type="Pfam" id="PF07690">
    <property type="entry name" value="MFS_1"/>
    <property type="match status" value="1"/>
</dbReference>
<dbReference type="PANTHER" id="PTHR43271:SF1">
    <property type="entry name" value="INNER MEMBRANE TRANSPORT PROTEIN YNFM"/>
    <property type="match status" value="1"/>
</dbReference>
<dbReference type="Gene3D" id="1.20.1250.20">
    <property type="entry name" value="MFS general substrate transporter like domains"/>
    <property type="match status" value="1"/>
</dbReference>
<comment type="caution">
    <text evidence="11">The sequence shown here is derived from an EMBL/GenBank/DDBJ whole genome shotgun (WGS) entry which is preliminary data.</text>
</comment>
<evidence type="ECO:0000256" key="4">
    <source>
        <dbReference type="ARBA" id="ARBA00022475"/>
    </source>
</evidence>
<gene>
    <name evidence="11" type="ORF">PQR62_02540</name>
</gene>
<feature type="transmembrane region" description="Helical" evidence="9">
    <location>
        <begin position="175"/>
        <end position="197"/>
    </location>
</feature>
<feature type="compositionally biased region" description="Basic and acidic residues" evidence="8">
    <location>
        <begin position="1"/>
        <end position="11"/>
    </location>
</feature>
<dbReference type="EMBL" id="JAQQFM010000001">
    <property type="protein sequence ID" value="MFL9923128.1"/>
    <property type="molecule type" value="Genomic_DNA"/>
</dbReference>
<evidence type="ECO:0000256" key="1">
    <source>
        <dbReference type="ARBA" id="ARBA00004651"/>
    </source>
</evidence>
<dbReference type="InterPro" id="IPR020846">
    <property type="entry name" value="MFS_dom"/>
</dbReference>
<evidence type="ECO:0000259" key="10">
    <source>
        <dbReference type="PROSITE" id="PS50850"/>
    </source>
</evidence>
<evidence type="ECO:0000256" key="7">
    <source>
        <dbReference type="ARBA" id="ARBA00023136"/>
    </source>
</evidence>
<dbReference type="SUPFAM" id="SSF103473">
    <property type="entry name" value="MFS general substrate transporter"/>
    <property type="match status" value="1"/>
</dbReference>
<evidence type="ECO:0000256" key="8">
    <source>
        <dbReference type="SAM" id="MobiDB-lite"/>
    </source>
</evidence>
<feature type="transmembrane region" description="Helical" evidence="9">
    <location>
        <begin position="234"/>
        <end position="258"/>
    </location>
</feature>
<dbReference type="InterPro" id="IPR036259">
    <property type="entry name" value="MFS_trans_sf"/>
</dbReference>
<feature type="domain" description="Major facilitator superfamily (MFS) profile" evidence="10">
    <location>
        <begin position="80"/>
        <end position="466"/>
    </location>
</feature>
<keyword evidence="4" id="KW-1003">Cell membrane</keyword>
<evidence type="ECO:0000256" key="5">
    <source>
        <dbReference type="ARBA" id="ARBA00022692"/>
    </source>
</evidence>
<dbReference type="InterPro" id="IPR011701">
    <property type="entry name" value="MFS"/>
</dbReference>
<feature type="transmembrane region" description="Helical" evidence="9">
    <location>
        <begin position="150"/>
        <end position="169"/>
    </location>
</feature>
<evidence type="ECO:0000313" key="11">
    <source>
        <dbReference type="EMBL" id="MFL9923128.1"/>
    </source>
</evidence>
<feature type="transmembrane region" description="Helical" evidence="9">
    <location>
        <begin position="412"/>
        <end position="433"/>
    </location>
</feature>
<keyword evidence="12" id="KW-1185">Reference proteome</keyword>
<keyword evidence="5 9" id="KW-0812">Transmembrane</keyword>
<evidence type="ECO:0000256" key="9">
    <source>
        <dbReference type="SAM" id="Phobius"/>
    </source>
</evidence>
<reference evidence="11 12" key="1">
    <citation type="journal article" date="2024" name="Chem. Sci.">
        <title>Discovery of megapolipeptins by genome mining of a Burkholderiales bacteria collection.</title>
        <authorList>
            <person name="Paulo B.S."/>
            <person name="Recchia M.J.J."/>
            <person name="Lee S."/>
            <person name="Fergusson C.H."/>
            <person name="Romanowski S.B."/>
            <person name="Hernandez A."/>
            <person name="Krull N."/>
            <person name="Liu D.Y."/>
            <person name="Cavanagh H."/>
            <person name="Bos A."/>
            <person name="Gray C.A."/>
            <person name="Murphy B.T."/>
            <person name="Linington R.G."/>
            <person name="Eustaquio A.S."/>
        </authorList>
    </citation>
    <scope>NUCLEOTIDE SEQUENCE [LARGE SCALE GENOMIC DNA]</scope>
    <source>
        <strain evidence="11 12">RL21-008-BIB-A</strain>
    </source>
</reference>
<feature type="transmembrane region" description="Helical" evidence="9">
    <location>
        <begin position="287"/>
        <end position="308"/>
    </location>
</feature>
<name>A0ABW9A5V3_9BURK</name>
<feature type="transmembrane region" description="Helical" evidence="9">
    <location>
        <begin position="354"/>
        <end position="374"/>
    </location>
</feature>
<dbReference type="PANTHER" id="PTHR43271">
    <property type="entry name" value="BLL2771 PROTEIN"/>
    <property type="match status" value="1"/>
</dbReference>
<feature type="transmembrane region" description="Helical" evidence="9">
    <location>
        <begin position="320"/>
        <end position="342"/>
    </location>
</feature>
<keyword evidence="7 9" id="KW-0472">Membrane</keyword>
<feature type="transmembrane region" description="Helical" evidence="9">
    <location>
        <begin position="380"/>
        <end position="400"/>
    </location>
</feature>
<dbReference type="Proteomes" id="UP001629246">
    <property type="component" value="Unassembled WGS sequence"/>
</dbReference>
<dbReference type="InterPro" id="IPR005829">
    <property type="entry name" value="Sugar_transporter_CS"/>
</dbReference>
<evidence type="ECO:0000313" key="12">
    <source>
        <dbReference type="Proteomes" id="UP001629246"/>
    </source>
</evidence>
<dbReference type="CDD" id="cd17324">
    <property type="entry name" value="MFS_NepI_like"/>
    <property type="match status" value="1"/>
</dbReference>
<feature type="transmembrane region" description="Helical" evidence="9">
    <location>
        <begin position="439"/>
        <end position="460"/>
    </location>
</feature>
<protein>
    <submittedName>
        <fullName evidence="11">MFS transporter</fullName>
    </submittedName>
</protein>
<feature type="region of interest" description="Disordered" evidence="8">
    <location>
        <begin position="1"/>
        <end position="73"/>
    </location>
</feature>
<feature type="transmembrane region" description="Helical" evidence="9">
    <location>
        <begin position="204"/>
        <end position="222"/>
    </location>
</feature>
<dbReference type="PROSITE" id="PS00216">
    <property type="entry name" value="SUGAR_TRANSPORT_1"/>
    <property type="match status" value="1"/>
</dbReference>
<proteinExistence type="inferred from homology"/>
<keyword evidence="6 9" id="KW-1133">Transmembrane helix</keyword>
<feature type="transmembrane region" description="Helical" evidence="9">
    <location>
        <begin position="118"/>
        <end position="138"/>
    </location>
</feature>
<keyword evidence="3" id="KW-0813">Transport</keyword>
<feature type="transmembrane region" description="Helical" evidence="9">
    <location>
        <begin position="86"/>
        <end position="106"/>
    </location>
</feature>
<sequence>MKTATLDERPGTKSTPHAMQTPAALHSQTATQDGEDGPRAMATLIDTESLAGPDRTTVRNPVPEQSAKAGESGILPGSDTYRRVSFALFLAGFSTFSLLYCVQPLLPAFTEEFHIGAAQSSLALSLSTGFLAFSILVGGVLSERLGRKSLMFASMALAAVFNMLAGLAPDWHLLLAARALEGMALGGVPAIAMAYLAEEIAPQGLGLAMGLYVGGTAFGGMMGRVGMSFLTEFFSWRVALLAVGALDLAMAIAFVLMLPPSRNFVRKLHLTMGDHLRLWRRHLQHRSLPLLFAVGCLSLGVFVTIYNYAAFRLMSAPFSLSAGATGLVFSAYIFGVVASSWAGALADRFGRGPLMTAGVLISIAGLLLSASSALDVVITGIVLMTIGFFTAHAVASGWVGRMAVGAKGHASALYLLAYYLGSSLIGSVGGWFWQHGGWQAVAAFSLVLLLVCLGCAGLLWRRVRTATLA</sequence>
<organism evidence="11 12">
    <name type="scientific">Herbaspirillum lusitanum</name>
    <dbReference type="NCBI Taxonomy" id="213312"/>
    <lineage>
        <taxon>Bacteria</taxon>
        <taxon>Pseudomonadati</taxon>
        <taxon>Pseudomonadota</taxon>
        <taxon>Betaproteobacteria</taxon>
        <taxon>Burkholderiales</taxon>
        <taxon>Oxalobacteraceae</taxon>
        <taxon>Herbaspirillum</taxon>
    </lineage>
</organism>
<accession>A0ABW9A5V3</accession>
<comment type="subcellular location">
    <subcellularLocation>
        <location evidence="1">Cell membrane</location>
        <topology evidence="1">Multi-pass membrane protein</topology>
    </subcellularLocation>
</comment>
<evidence type="ECO:0000256" key="6">
    <source>
        <dbReference type="ARBA" id="ARBA00022989"/>
    </source>
</evidence>
<evidence type="ECO:0000256" key="3">
    <source>
        <dbReference type="ARBA" id="ARBA00022448"/>
    </source>
</evidence>